<dbReference type="SUPFAM" id="SSF55961">
    <property type="entry name" value="Bet v1-like"/>
    <property type="match status" value="1"/>
</dbReference>
<dbReference type="OrthoDB" id="9793552at2"/>
<dbReference type="Pfam" id="PF03364">
    <property type="entry name" value="Polyketide_cyc"/>
    <property type="match status" value="1"/>
</dbReference>
<evidence type="ECO:0000313" key="3">
    <source>
        <dbReference type="EMBL" id="QDT30861.1"/>
    </source>
</evidence>
<name>A0A517QGW6_9PLAN</name>
<protein>
    <recommendedName>
        <fullName evidence="2">Coenzyme Q-binding protein COQ10 START domain-containing protein</fullName>
    </recommendedName>
</protein>
<feature type="domain" description="Coenzyme Q-binding protein COQ10 START" evidence="2">
    <location>
        <begin position="23"/>
        <end position="140"/>
    </location>
</feature>
<accession>A0A517QGW6</accession>
<dbReference type="Proteomes" id="UP000315724">
    <property type="component" value="Chromosome"/>
</dbReference>
<dbReference type="AlphaFoldDB" id="A0A517QGW6"/>
<keyword evidence="4" id="KW-1185">Reference proteome</keyword>
<organism evidence="3 4">
    <name type="scientific">Thalassoglobus polymorphus</name>
    <dbReference type="NCBI Taxonomy" id="2527994"/>
    <lineage>
        <taxon>Bacteria</taxon>
        <taxon>Pseudomonadati</taxon>
        <taxon>Planctomycetota</taxon>
        <taxon>Planctomycetia</taxon>
        <taxon>Planctomycetales</taxon>
        <taxon>Planctomycetaceae</taxon>
        <taxon>Thalassoglobus</taxon>
    </lineage>
</organism>
<dbReference type="InterPro" id="IPR023393">
    <property type="entry name" value="START-like_dom_sf"/>
</dbReference>
<dbReference type="CDD" id="cd07820">
    <property type="entry name" value="SRPBCC_3"/>
    <property type="match status" value="1"/>
</dbReference>
<dbReference type="RefSeq" id="WP_145195098.1">
    <property type="nucleotide sequence ID" value="NZ_CP036267.1"/>
</dbReference>
<evidence type="ECO:0000259" key="2">
    <source>
        <dbReference type="Pfam" id="PF03364"/>
    </source>
</evidence>
<dbReference type="KEGG" id="tpol:Mal48_00890"/>
<reference evidence="3 4" key="1">
    <citation type="submission" date="2019-02" db="EMBL/GenBank/DDBJ databases">
        <title>Deep-cultivation of Planctomycetes and their phenomic and genomic characterization uncovers novel biology.</title>
        <authorList>
            <person name="Wiegand S."/>
            <person name="Jogler M."/>
            <person name="Boedeker C."/>
            <person name="Pinto D."/>
            <person name="Vollmers J."/>
            <person name="Rivas-Marin E."/>
            <person name="Kohn T."/>
            <person name="Peeters S.H."/>
            <person name="Heuer A."/>
            <person name="Rast P."/>
            <person name="Oberbeckmann S."/>
            <person name="Bunk B."/>
            <person name="Jeske O."/>
            <person name="Meyerdierks A."/>
            <person name="Storesund J.E."/>
            <person name="Kallscheuer N."/>
            <person name="Luecker S."/>
            <person name="Lage O.M."/>
            <person name="Pohl T."/>
            <person name="Merkel B.J."/>
            <person name="Hornburger P."/>
            <person name="Mueller R.-W."/>
            <person name="Bruemmer F."/>
            <person name="Labrenz M."/>
            <person name="Spormann A.M."/>
            <person name="Op den Camp H."/>
            <person name="Overmann J."/>
            <person name="Amann R."/>
            <person name="Jetten M.S.M."/>
            <person name="Mascher T."/>
            <person name="Medema M.H."/>
            <person name="Devos D.P."/>
            <person name="Kaster A.-K."/>
            <person name="Ovreas L."/>
            <person name="Rohde M."/>
            <person name="Galperin M.Y."/>
            <person name="Jogler C."/>
        </authorList>
    </citation>
    <scope>NUCLEOTIDE SEQUENCE [LARGE SCALE GENOMIC DNA]</scope>
    <source>
        <strain evidence="3 4">Mal48</strain>
    </source>
</reference>
<comment type="similarity">
    <text evidence="1">Belongs to the ribosome association toxin RatA family.</text>
</comment>
<dbReference type="EMBL" id="CP036267">
    <property type="protein sequence ID" value="QDT30861.1"/>
    <property type="molecule type" value="Genomic_DNA"/>
</dbReference>
<dbReference type="Gene3D" id="3.30.530.20">
    <property type="match status" value="1"/>
</dbReference>
<dbReference type="InterPro" id="IPR005031">
    <property type="entry name" value="COQ10_START"/>
</dbReference>
<proteinExistence type="inferred from homology"/>
<evidence type="ECO:0000313" key="4">
    <source>
        <dbReference type="Proteomes" id="UP000315724"/>
    </source>
</evidence>
<sequence>MKFEQNRGDGWAFEVEQRFHQSRSELFEYFGDAGNLEEITPPWLNFRILTPAPIEMSVGTLIDYKLRLRFVPVRWRTEIQVWEPPYCFVDSQLRGPYKKWIHEHTFEEIDGGTLMRDRVMYDVPGGKLIHDLIVRPDLEKIFHYRQIKLAVRFGEFENTRTAIGALNE</sequence>
<evidence type="ECO:0000256" key="1">
    <source>
        <dbReference type="ARBA" id="ARBA00008918"/>
    </source>
</evidence>
<gene>
    <name evidence="3" type="ORF">Mal48_00890</name>
</gene>